<dbReference type="Gene3D" id="3.40.50.300">
    <property type="entry name" value="P-loop containing nucleotide triphosphate hydrolases"/>
    <property type="match status" value="1"/>
</dbReference>
<dbReference type="PANTHER" id="PTHR19879">
    <property type="entry name" value="TRANSCRIPTION INITIATION FACTOR TFIID"/>
    <property type="match status" value="1"/>
</dbReference>
<accession>A0A327ZJI3</accession>
<dbReference type="SMART" id="SM00320">
    <property type="entry name" value="WD40"/>
    <property type="match status" value="1"/>
</dbReference>
<dbReference type="PROSITE" id="PS50294">
    <property type="entry name" value="WD_REPEATS_REGION"/>
    <property type="match status" value="1"/>
</dbReference>
<dbReference type="SUPFAM" id="SSF52540">
    <property type="entry name" value="P-loop containing nucleoside triphosphate hydrolases"/>
    <property type="match status" value="1"/>
</dbReference>
<dbReference type="AlphaFoldDB" id="A0A327ZJI3"/>
<name>A0A327ZJI3_9ACTN</name>
<comment type="caution">
    <text evidence="2">The sequence shown here is derived from an EMBL/GenBank/DDBJ whole genome shotgun (WGS) entry which is preliminary data.</text>
</comment>
<dbReference type="PANTHER" id="PTHR19879:SF9">
    <property type="entry name" value="TRANSCRIPTION INITIATION FACTOR TFIID SUBUNIT 5"/>
    <property type="match status" value="1"/>
</dbReference>
<sequence>MSIASAVACLAEALAGDAPIIGLVGPPGSGRTDLARRIRTQTRATTSTTSRVEWMTLPVPVAAPESLPWLDSPAAAQLNREMTRLLTAAGEDLAAVDTADPEQAAGLLNGRHRRGLIVVDEIRSREEVRLLRGHGWAAGGQHRRYVMITADASLLPGDAAVVTLEPFGRTESVALMLELGAYGLDAPTAAHLAARAGDRPLACRLAARIFERAYRSHHNRTSAAVQVPSGGPDPIGDAVAALSALLPPVARDRLHMLGVFPADQDIPLDIVRRLWNVSRGAAHYTCAGLAAADLIGYHPQTATFRLHAAIQPHLGAPHQRLLAVLDPGEASDLPWHLAAAGRAEELNRLVMDASWVSRRLAEGGRPALASDLAIAWAAGGEDPAVVAQARTLRAGPRVRNPGAVMRRLRVSAPGGIGALIARPQGLWVASVSEPLSSHGDVTLWDVREGRRLHAVELDSINDLAIAPDSSWLAHPHYGRSTTAVLLDLRTGLPRVEAPGDFFATTPDGAWLAVAELPGELRLYDTATGSRRWAVTAHHAPITALISTPDGRWLATAAEDGTVRLSDVRSGRRRRSFPVPGTTLLAAAPDRTGLVASGPHGHYLLDPETGGVRWIGADELLDEPEPDSVAPDGTWRAVLDGDVLIMDLTTPHG</sequence>
<feature type="repeat" description="WD" evidence="1">
    <location>
        <begin position="534"/>
        <end position="575"/>
    </location>
</feature>
<protein>
    <submittedName>
        <fullName evidence="2">WD domain G-beta repeat uncharacterized protein</fullName>
    </submittedName>
</protein>
<keyword evidence="1" id="KW-0853">WD repeat</keyword>
<dbReference type="GO" id="GO:0005829">
    <property type="term" value="C:cytosol"/>
    <property type="evidence" value="ECO:0007669"/>
    <property type="project" value="UniProtKB-ARBA"/>
</dbReference>
<dbReference type="Gene3D" id="2.130.10.10">
    <property type="entry name" value="YVTN repeat-like/Quinoprotein amine dehydrogenase"/>
    <property type="match status" value="1"/>
</dbReference>
<dbReference type="PROSITE" id="PS50082">
    <property type="entry name" value="WD_REPEATS_2"/>
    <property type="match status" value="1"/>
</dbReference>
<keyword evidence="3" id="KW-1185">Reference proteome</keyword>
<reference evidence="2 3" key="1">
    <citation type="submission" date="2018-06" db="EMBL/GenBank/DDBJ databases">
        <title>Genomic Encyclopedia of Type Strains, Phase III (KMG-III): the genomes of soil and plant-associated and newly described type strains.</title>
        <authorList>
            <person name="Whitman W."/>
        </authorList>
    </citation>
    <scope>NUCLEOTIDE SEQUENCE [LARGE SCALE GENOMIC DNA]</scope>
    <source>
        <strain evidence="2 3">CGMCC 4.7090</strain>
    </source>
</reference>
<dbReference type="Gene3D" id="1.10.10.10">
    <property type="entry name" value="Winged helix-like DNA-binding domain superfamily/Winged helix DNA-binding domain"/>
    <property type="match status" value="1"/>
</dbReference>
<dbReference type="InterPro" id="IPR027417">
    <property type="entry name" value="P-loop_NTPase"/>
</dbReference>
<proteinExistence type="predicted"/>
<evidence type="ECO:0000256" key="1">
    <source>
        <dbReference type="PROSITE-ProRule" id="PRU00221"/>
    </source>
</evidence>
<dbReference type="OrthoDB" id="414967at2"/>
<gene>
    <name evidence="2" type="ORF">B0I29_101257</name>
</gene>
<evidence type="ECO:0000313" key="3">
    <source>
        <dbReference type="Proteomes" id="UP000249341"/>
    </source>
</evidence>
<dbReference type="InterPro" id="IPR036388">
    <property type="entry name" value="WH-like_DNA-bd_sf"/>
</dbReference>
<evidence type="ECO:0000313" key="2">
    <source>
        <dbReference type="EMBL" id="RAK43127.1"/>
    </source>
</evidence>
<dbReference type="RefSeq" id="WP_111646928.1">
    <property type="nucleotide sequence ID" value="NZ_JACHWI010000001.1"/>
</dbReference>
<dbReference type="InterPro" id="IPR015943">
    <property type="entry name" value="WD40/YVTN_repeat-like_dom_sf"/>
</dbReference>
<dbReference type="Proteomes" id="UP000249341">
    <property type="component" value="Unassembled WGS sequence"/>
</dbReference>
<dbReference type="Pfam" id="PF00400">
    <property type="entry name" value="WD40"/>
    <property type="match status" value="1"/>
</dbReference>
<dbReference type="SUPFAM" id="SSF82171">
    <property type="entry name" value="DPP6 N-terminal domain-like"/>
    <property type="match status" value="1"/>
</dbReference>
<organism evidence="2 3">
    <name type="scientific">Actinoplanes lutulentus</name>
    <dbReference type="NCBI Taxonomy" id="1287878"/>
    <lineage>
        <taxon>Bacteria</taxon>
        <taxon>Bacillati</taxon>
        <taxon>Actinomycetota</taxon>
        <taxon>Actinomycetes</taxon>
        <taxon>Micromonosporales</taxon>
        <taxon>Micromonosporaceae</taxon>
        <taxon>Actinoplanes</taxon>
    </lineage>
</organism>
<dbReference type="InterPro" id="IPR001680">
    <property type="entry name" value="WD40_rpt"/>
</dbReference>
<dbReference type="EMBL" id="QLMJ01000001">
    <property type="protein sequence ID" value="RAK43127.1"/>
    <property type="molecule type" value="Genomic_DNA"/>
</dbReference>